<protein>
    <submittedName>
        <fullName evidence="3">Antitoxin</fullName>
    </submittedName>
    <submittedName>
        <fullName evidence="2">Ribbon-helix-helix protein, CopG family</fullName>
    </submittedName>
</protein>
<evidence type="ECO:0000313" key="4">
    <source>
        <dbReference type="Proteomes" id="UP000192319"/>
    </source>
</evidence>
<dbReference type="EMBL" id="MVHD01000012">
    <property type="protein sequence ID" value="OQZ91108.1"/>
    <property type="molecule type" value="Genomic_DNA"/>
</dbReference>
<organism evidence="2 5">
    <name type="scientific">Mycobacterium alsense</name>
    <dbReference type="NCBI Taxonomy" id="324058"/>
    <lineage>
        <taxon>Bacteria</taxon>
        <taxon>Bacillati</taxon>
        <taxon>Actinomycetota</taxon>
        <taxon>Actinomycetes</taxon>
        <taxon>Mycobacteriales</taxon>
        <taxon>Mycobacteriaceae</taxon>
        <taxon>Mycobacterium</taxon>
    </lineage>
</organism>
<sequence>MAKQKISVSVATDVLAAADADARSAGLNRSELVEQALRNEHLRVGLQTYTSRTAAALDIDGYAQKIYQANRAAGL</sequence>
<evidence type="ECO:0000259" key="1">
    <source>
        <dbReference type="Pfam" id="PF01402"/>
    </source>
</evidence>
<reference evidence="3 4" key="1">
    <citation type="submission" date="2017-02" db="EMBL/GenBank/DDBJ databases">
        <title>The new phylogeny of genus Mycobacterium.</title>
        <authorList>
            <person name="Tortoli E."/>
            <person name="Trovato A."/>
            <person name="Cirillo D.M."/>
        </authorList>
    </citation>
    <scope>NUCLEOTIDE SEQUENCE [LARGE SCALE GENOMIC DNA]</scope>
    <source>
        <strain evidence="3 4">DSM 45230</strain>
    </source>
</reference>
<evidence type="ECO:0000313" key="3">
    <source>
        <dbReference type="EMBL" id="OQZ91108.1"/>
    </source>
</evidence>
<feature type="domain" description="Ribbon-helix-helix protein CopG" evidence="1">
    <location>
        <begin position="5"/>
        <end position="43"/>
    </location>
</feature>
<dbReference type="GO" id="GO:0006355">
    <property type="term" value="P:regulation of DNA-templated transcription"/>
    <property type="evidence" value="ECO:0007669"/>
    <property type="project" value="InterPro"/>
</dbReference>
<proteinExistence type="predicted"/>
<accession>A0AA42BZD7</accession>
<dbReference type="EMBL" id="JACKVH010000013">
    <property type="protein sequence ID" value="MCV7379853.1"/>
    <property type="molecule type" value="Genomic_DNA"/>
</dbReference>
<dbReference type="InterPro" id="IPR002145">
    <property type="entry name" value="CopG"/>
</dbReference>
<dbReference type="Proteomes" id="UP000192319">
    <property type="component" value="Unassembled WGS sequence"/>
</dbReference>
<dbReference type="RefSeq" id="WP_083137721.1">
    <property type="nucleotide sequence ID" value="NZ_JACKVH010000013.1"/>
</dbReference>
<dbReference type="Pfam" id="PF01402">
    <property type="entry name" value="RHH_1"/>
    <property type="match status" value="1"/>
</dbReference>
<name>A0AA42BZD7_9MYCO</name>
<dbReference type="Proteomes" id="UP001141650">
    <property type="component" value="Unassembled WGS sequence"/>
</dbReference>
<keyword evidence="4" id="KW-1185">Reference proteome</keyword>
<reference evidence="2" key="2">
    <citation type="submission" date="2020-07" db="EMBL/GenBank/DDBJ databases">
        <authorList>
            <person name="Pettersson B.M.F."/>
            <person name="Behra P.R.K."/>
            <person name="Ramesh M."/>
            <person name="Das S."/>
            <person name="Dasgupta S."/>
            <person name="Kirsebom L.A."/>
        </authorList>
    </citation>
    <scope>NUCLEOTIDE SEQUENCE</scope>
    <source>
        <strain evidence="2">CCUG 55640</strain>
    </source>
</reference>
<gene>
    <name evidence="3" type="ORF">BST11_09695</name>
    <name evidence="2" type="ORF">H7K38_14480</name>
</gene>
<evidence type="ECO:0000313" key="5">
    <source>
        <dbReference type="Proteomes" id="UP001141650"/>
    </source>
</evidence>
<dbReference type="AlphaFoldDB" id="A0AA42BZD7"/>
<reference evidence="2" key="3">
    <citation type="journal article" date="2022" name="BMC Genomics">
        <title>Comparative genome analysis of mycobacteria focusing on tRNA and non-coding RNA.</title>
        <authorList>
            <person name="Behra P.R.K."/>
            <person name="Pettersson B.M.F."/>
            <person name="Ramesh M."/>
            <person name="Das S."/>
            <person name="Dasgupta S."/>
            <person name="Kirsebom L.A."/>
        </authorList>
    </citation>
    <scope>NUCLEOTIDE SEQUENCE</scope>
    <source>
        <strain evidence="2">CCUG 55640</strain>
    </source>
</reference>
<comment type="caution">
    <text evidence="2">The sequence shown here is derived from an EMBL/GenBank/DDBJ whole genome shotgun (WGS) entry which is preliminary data.</text>
</comment>
<evidence type="ECO:0000313" key="2">
    <source>
        <dbReference type="EMBL" id="MCV7379853.1"/>
    </source>
</evidence>